<dbReference type="PROSITE" id="PS50222">
    <property type="entry name" value="EF_HAND_2"/>
    <property type="match status" value="2"/>
</dbReference>
<dbReference type="Gene3D" id="1.10.238.10">
    <property type="entry name" value="EF-hand"/>
    <property type="match status" value="1"/>
</dbReference>
<dbReference type="GO" id="GO:0015204">
    <property type="term" value="F:urea transmembrane transporter activity"/>
    <property type="evidence" value="ECO:0007669"/>
    <property type="project" value="InterPro"/>
</dbReference>
<feature type="transmembrane region" description="Helical" evidence="7">
    <location>
        <begin position="148"/>
        <end position="173"/>
    </location>
</feature>
<keyword evidence="4 7" id="KW-0812">Transmembrane</keyword>
<comment type="similarity">
    <text evidence="2">Belongs to the urea transporter family.</text>
</comment>
<dbReference type="PANTHER" id="PTHR10464:SF4">
    <property type="entry name" value="UREA TRANSPORTER"/>
    <property type="match status" value="1"/>
</dbReference>
<feature type="transmembrane region" description="Helical" evidence="7">
    <location>
        <begin position="70"/>
        <end position="88"/>
    </location>
</feature>
<evidence type="ECO:0000256" key="4">
    <source>
        <dbReference type="ARBA" id="ARBA00022692"/>
    </source>
</evidence>
<dbReference type="AlphaFoldDB" id="A0A1D9FT37"/>
<sequence length="551" mass="60393">MIKSSMPPATPEPSPLHELIAKLVLFKSHRTKLFPWLLPGAGTLPSLNQRLAHQPLWDFLNYNLRGIGQVIFVNNPLSGLLILIALFIQSPWVGVMSVVGLVASTVTAILLNLNRDSLRNGIFGYNGILVGAALATFGASGNGNWNPLWLMGAIIFSTLTTLLIKTVGVWFASKLKFPPLTLPFIAATLLFLVIAVWMPQPIYTLGTTPTPPPMLEPINWWQVATSVPIGFGQVFLMDKFLAGVLVLAAVAWCTPIGAAVGLLGGVSGTLAALITGFRPDTISAGLCSYNAILTAMAISGVFFAPNLRSLLAAIFMAFFSTILGGILSHIFTLVNLPILTLPFCLVTILGFRFLRQTLPSLVPVPLHAIASPEEHCQRYLVAKDILSTFRRQMQGAMAGTPHLYLFESASTSTKGNIEYLFNAIDTDFSNTLSVNELAEHLRQVKRGISQQELDYLFRCLDIDGSGEIDLAEFGELLLRQQRLMSNYQDFITYFIPIDANQDDVISIDEMNLAFASVGESPLSVKEVNFLYRRMNGEAMTWNRFIEVLLVT</sequence>
<organism evidence="9 10">
    <name type="scientific">Moorena producens (strain JHB)</name>
    <dbReference type="NCBI Taxonomy" id="1454205"/>
    <lineage>
        <taxon>Bacteria</taxon>
        <taxon>Bacillati</taxon>
        <taxon>Cyanobacteriota</taxon>
        <taxon>Cyanophyceae</taxon>
        <taxon>Coleofasciculales</taxon>
        <taxon>Coleofasciculaceae</taxon>
        <taxon>Moorena</taxon>
    </lineage>
</organism>
<evidence type="ECO:0000256" key="6">
    <source>
        <dbReference type="ARBA" id="ARBA00023136"/>
    </source>
</evidence>
<dbReference type="InterPro" id="IPR002048">
    <property type="entry name" value="EF_hand_dom"/>
</dbReference>
<dbReference type="GO" id="GO:0005509">
    <property type="term" value="F:calcium ion binding"/>
    <property type="evidence" value="ECO:0007669"/>
    <property type="project" value="InterPro"/>
</dbReference>
<dbReference type="PROSITE" id="PS00018">
    <property type="entry name" value="EF_HAND_1"/>
    <property type="match status" value="2"/>
</dbReference>
<reference evidence="10" key="1">
    <citation type="submission" date="2016-10" db="EMBL/GenBank/DDBJ databases">
        <title>Comparative genomics uncovers the prolific and rare metabolic potential of the cyanobacterial genus Moorea.</title>
        <authorList>
            <person name="Leao T."/>
            <person name="Castelao G."/>
            <person name="Korobeynikov A."/>
            <person name="Monroe E.A."/>
            <person name="Podell S."/>
            <person name="Glukhov E."/>
            <person name="Allen E."/>
            <person name="Gerwick W.H."/>
            <person name="Gerwick L."/>
        </authorList>
    </citation>
    <scope>NUCLEOTIDE SEQUENCE [LARGE SCALE GENOMIC DNA]</scope>
    <source>
        <strain evidence="10">JHB</strain>
    </source>
</reference>
<dbReference type="InterPro" id="IPR004937">
    <property type="entry name" value="Urea_transporter"/>
</dbReference>
<dbReference type="InterPro" id="IPR011992">
    <property type="entry name" value="EF-hand-dom_pair"/>
</dbReference>
<comment type="subcellular location">
    <subcellularLocation>
        <location evidence="1">Cell membrane</location>
        <topology evidence="1">Multi-pass membrane protein</topology>
    </subcellularLocation>
</comment>
<dbReference type="Proteomes" id="UP000176944">
    <property type="component" value="Chromosome"/>
</dbReference>
<evidence type="ECO:0000256" key="2">
    <source>
        <dbReference type="ARBA" id="ARBA00005914"/>
    </source>
</evidence>
<dbReference type="CDD" id="cd00051">
    <property type="entry name" value="EFh"/>
    <property type="match status" value="2"/>
</dbReference>
<dbReference type="SUPFAM" id="SSF47473">
    <property type="entry name" value="EF-hand"/>
    <property type="match status" value="1"/>
</dbReference>
<feature type="domain" description="EF-hand" evidence="8">
    <location>
        <begin position="448"/>
        <end position="483"/>
    </location>
</feature>
<proteinExistence type="inferred from homology"/>
<dbReference type="InterPro" id="IPR018247">
    <property type="entry name" value="EF_Hand_1_Ca_BS"/>
</dbReference>
<dbReference type="PANTHER" id="PTHR10464">
    <property type="entry name" value="UREA TRANSPORTER"/>
    <property type="match status" value="1"/>
</dbReference>
<feature type="transmembrane region" description="Helical" evidence="7">
    <location>
        <begin position="244"/>
        <end position="275"/>
    </location>
</feature>
<dbReference type="Gene3D" id="1.10.3430.10">
    <property type="entry name" value="Ammonium transporter AmtB like domains"/>
    <property type="match status" value="1"/>
</dbReference>
<dbReference type="EMBL" id="CP017708">
    <property type="protein sequence ID" value="AOY78541.2"/>
    <property type="molecule type" value="Genomic_DNA"/>
</dbReference>
<keyword evidence="5 7" id="KW-1133">Transmembrane helix</keyword>
<feature type="transmembrane region" description="Helical" evidence="7">
    <location>
        <begin position="218"/>
        <end position="237"/>
    </location>
</feature>
<feature type="transmembrane region" description="Helical" evidence="7">
    <location>
        <begin position="281"/>
        <end position="303"/>
    </location>
</feature>
<feature type="transmembrane region" description="Helical" evidence="7">
    <location>
        <begin position="180"/>
        <end position="198"/>
    </location>
</feature>
<evidence type="ECO:0000256" key="5">
    <source>
        <dbReference type="ARBA" id="ARBA00022989"/>
    </source>
</evidence>
<feature type="transmembrane region" description="Helical" evidence="7">
    <location>
        <begin position="310"/>
        <end position="330"/>
    </location>
</feature>
<evidence type="ECO:0000256" key="1">
    <source>
        <dbReference type="ARBA" id="ARBA00004651"/>
    </source>
</evidence>
<evidence type="ECO:0000256" key="7">
    <source>
        <dbReference type="SAM" id="Phobius"/>
    </source>
</evidence>
<gene>
    <name evidence="9" type="ORF">BJP36_00230</name>
</gene>
<evidence type="ECO:0000313" key="10">
    <source>
        <dbReference type="Proteomes" id="UP000176944"/>
    </source>
</evidence>
<keyword evidence="6 7" id="KW-0472">Membrane</keyword>
<protein>
    <submittedName>
        <fullName evidence="9">Urea transporter</fullName>
    </submittedName>
</protein>
<feature type="domain" description="EF-hand" evidence="8">
    <location>
        <begin position="412"/>
        <end position="447"/>
    </location>
</feature>
<evidence type="ECO:0000259" key="8">
    <source>
        <dbReference type="PROSITE" id="PS50222"/>
    </source>
</evidence>
<evidence type="ECO:0000256" key="3">
    <source>
        <dbReference type="ARBA" id="ARBA00022475"/>
    </source>
</evidence>
<dbReference type="Pfam" id="PF03253">
    <property type="entry name" value="UT"/>
    <property type="match status" value="1"/>
</dbReference>
<name>A0A1D9FT37_MOOP1</name>
<feature type="transmembrane region" description="Helical" evidence="7">
    <location>
        <begin position="123"/>
        <end position="142"/>
    </location>
</feature>
<dbReference type="GO" id="GO:0005886">
    <property type="term" value="C:plasma membrane"/>
    <property type="evidence" value="ECO:0007669"/>
    <property type="project" value="UniProtKB-SubCell"/>
</dbReference>
<dbReference type="SMART" id="SM00054">
    <property type="entry name" value="EFh"/>
    <property type="match status" value="2"/>
</dbReference>
<accession>A0A1D9FT37</accession>
<evidence type="ECO:0000313" key="9">
    <source>
        <dbReference type="EMBL" id="AOY78541.2"/>
    </source>
</evidence>
<feature type="transmembrane region" description="Helical" evidence="7">
    <location>
        <begin position="94"/>
        <end position="111"/>
    </location>
</feature>
<keyword evidence="3" id="KW-1003">Cell membrane</keyword>
<dbReference type="Pfam" id="PF13499">
    <property type="entry name" value="EF-hand_7"/>
    <property type="match status" value="1"/>
</dbReference>
<dbReference type="InterPro" id="IPR029020">
    <property type="entry name" value="Ammonium/urea_transptr"/>
</dbReference>